<evidence type="ECO:0000256" key="1">
    <source>
        <dbReference type="SAM" id="Phobius"/>
    </source>
</evidence>
<proteinExistence type="predicted"/>
<dbReference type="AlphaFoldDB" id="A0AAW2YSD9"/>
<dbReference type="EMBL" id="JAOPGA020000623">
    <property type="protein sequence ID" value="KAL0480057.1"/>
    <property type="molecule type" value="Genomic_DNA"/>
</dbReference>
<feature type="chain" id="PRO_5043834099" evidence="2">
    <location>
        <begin position="19"/>
        <end position="293"/>
    </location>
</feature>
<comment type="caution">
    <text evidence="3">The sequence shown here is derived from an EMBL/GenBank/DDBJ whole genome shotgun (WGS) entry which is preliminary data.</text>
</comment>
<keyword evidence="4" id="KW-1185">Reference proteome</keyword>
<name>A0AAW2YSD9_9EUKA</name>
<keyword evidence="1" id="KW-0472">Membrane</keyword>
<keyword evidence="1" id="KW-0812">Transmembrane</keyword>
<sequence length="293" mass="32972">MFNKSLVFVALLVAYAYCTRIEFFGADGKLASTQSEKRELTKYINNNFGMSVEGKSLNEQLDMFERPTSNVIFVVSQAEPQRVIAESLGAIVSKWSNRFGENNVNKLSAVEESNENTYSIPSEYTTLSADKKHVRDFSSQLALHKKSLVQQSLAGPVLSIVTFPALSNFNKEEMQDAQRFFQQDYVPSVLQQMKNGRTLTQVIYQEADATRSTGRKLLNVNNVQAVNDVAASNTTVESDVYVPNDYEIAEWQAGIWTVLIMVFAGIFAVWFIMQIDYSADQMSYAAEMTRGNY</sequence>
<protein>
    <submittedName>
        <fullName evidence="3">Metacaspase</fullName>
    </submittedName>
</protein>
<organism evidence="3 4">
    <name type="scientific">Acrasis kona</name>
    <dbReference type="NCBI Taxonomy" id="1008807"/>
    <lineage>
        <taxon>Eukaryota</taxon>
        <taxon>Discoba</taxon>
        <taxon>Heterolobosea</taxon>
        <taxon>Tetramitia</taxon>
        <taxon>Eutetramitia</taxon>
        <taxon>Acrasidae</taxon>
        <taxon>Acrasis</taxon>
    </lineage>
</organism>
<evidence type="ECO:0000313" key="3">
    <source>
        <dbReference type="EMBL" id="KAL0480057.1"/>
    </source>
</evidence>
<keyword evidence="2" id="KW-0732">Signal</keyword>
<evidence type="ECO:0000313" key="4">
    <source>
        <dbReference type="Proteomes" id="UP001431209"/>
    </source>
</evidence>
<feature type="transmembrane region" description="Helical" evidence="1">
    <location>
        <begin position="253"/>
        <end position="273"/>
    </location>
</feature>
<reference evidence="3 4" key="1">
    <citation type="submission" date="2024-03" db="EMBL/GenBank/DDBJ databases">
        <title>The Acrasis kona genome and developmental transcriptomes reveal deep origins of eukaryotic multicellular pathways.</title>
        <authorList>
            <person name="Sheikh S."/>
            <person name="Fu C.-J."/>
            <person name="Brown M.W."/>
            <person name="Baldauf S.L."/>
        </authorList>
    </citation>
    <scope>NUCLEOTIDE SEQUENCE [LARGE SCALE GENOMIC DNA]</scope>
    <source>
        <strain evidence="3 4">ATCC MYA-3509</strain>
    </source>
</reference>
<feature type="signal peptide" evidence="2">
    <location>
        <begin position="1"/>
        <end position="18"/>
    </location>
</feature>
<dbReference type="Proteomes" id="UP001431209">
    <property type="component" value="Unassembled WGS sequence"/>
</dbReference>
<keyword evidence="1" id="KW-1133">Transmembrane helix</keyword>
<evidence type="ECO:0000256" key="2">
    <source>
        <dbReference type="SAM" id="SignalP"/>
    </source>
</evidence>
<gene>
    <name evidence="3" type="ORF">AKO1_010909</name>
</gene>
<accession>A0AAW2YSD9</accession>